<dbReference type="PROSITE" id="PS50865">
    <property type="entry name" value="ZF_MYND_2"/>
    <property type="match status" value="1"/>
</dbReference>
<dbReference type="EMBL" id="LR746267">
    <property type="protein sequence ID" value="CAA7394414.1"/>
    <property type="molecule type" value="Genomic_DNA"/>
</dbReference>
<evidence type="ECO:0000256" key="4">
    <source>
        <dbReference type="PROSITE-ProRule" id="PRU00134"/>
    </source>
</evidence>
<proteinExistence type="predicted"/>
<dbReference type="PROSITE" id="PS01360">
    <property type="entry name" value="ZF_MYND_1"/>
    <property type="match status" value="1"/>
</dbReference>
<evidence type="ECO:0000256" key="1">
    <source>
        <dbReference type="ARBA" id="ARBA00022723"/>
    </source>
</evidence>
<evidence type="ECO:0000313" key="7">
    <source>
        <dbReference type="EMBL" id="CAA7394414.1"/>
    </source>
</evidence>
<feature type="compositionally biased region" description="Basic and acidic residues" evidence="5">
    <location>
        <begin position="262"/>
        <end position="273"/>
    </location>
</feature>
<dbReference type="OrthoDB" id="432970at2759"/>
<evidence type="ECO:0000259" key="6">
    <source>
        <dbReference type="PROSITE" id="PS50865"/>
    </source>
</evidence>
<dbReference type="PANTHER" id="PTHR47570:SF2">
    <property type="entry name" value="MYND-TYPE DOMAIN-CONTAINING PROTEIN"/>
    <property type="match status" value="1"/>
</dbReference>
<name>A0A7I8KB17_SPIIN</name>
<reference evidence="7" key="1">
    <citation type="submission" date="2020-02" db="EMBL/GenBank/DDBJ databases">
        <authorList>
            <person name="Scholz U."/>
            <person name="Mascher M."/>
            <person name="Fiebig A."/>
        </authorList>
    </citation>
    <scope>NUCLEOTIDE SEQUENCE</scope>
</reference>
<sequence>MEVHLRDLFTRFQEQFGTGPGLGPSHGTCVFKVDGAPPAFIRSLFRAAAALFRTDPWKRLRPGHLLGVRVGKDADWSPAKRQPFPSVQFVGGDGGDLAVHLFRSEQDALRTTAARETRRVPNVEILRVVFLPEQLLSPSNRRMVRSLSLEPVGPEERFPVIDVARFTPASGVRFRNPSLDELRFLYAFLKAVALVHPLLHTSDELPRRGRLQCFDPFIETVDVDWPPEVSRGWNNVAVTLSHPPGETYDERKPSLSPTRYLDPPREELPELETKAAPPPPRTGLRQCAMCEKEVQGEQSLCCGRCRAVVYCSSGCQRQHWKESHRSICGLYKAMMEREEELAMNIFFFSCLLDHPCRWLDSVGVHQKGMWRRICSCYSHCPFGLLPARTGGHGESWGGLNDGEFPPDAPFAAYHEGAPSIILLSGWPEYYNLRSLPMTSPAVVILSHPLTVYHTITAVAINCKNKLVKGRKVIVHYLGPEGELDWLPAFTEIGHLLNGSGSVEIFMVGPEVPGNLSGTATSLSGGRVKVTLVRGLYQEEFPSLPPADVAVALNCRLESYGGWGEAVETIKSLDAPAFFTDRSEVACAAAKQILRAAGLHITHPVTPNPFRSPVRDRAPSDNLPSFSNGFIFGVNT</sequence>
<evidence type="ECO:0000256" key="5">
    <source>
        <dbReference type="SAM" id="MobiDB-lite"/>
    </source>
</evidence>
<dbReference type="AlphaFoldDB" id="A0A7I8KB17"/>
<protein>
    <recommendedName>
        <fullName evidence="6">MYND-type domain-containing protein</fullName>
    </recommendedName>
</protein>
<gene>
    <name evidence="7" type="ORF">SI8410_04005075</name>
</gene>
<keyword evidence="1" id="KW-0479">Metal-binding</keyword>
<evidence type="ECO:0000313" key="8">
    <source>
        <dbReference type="Proteomes" id="UP000663760"/>
    </source>
</evidence>
<keyword evidence="3" id="KW-0862">Zinc</keyword>
<feature type="region of interest" description="Disordered" evidence="5">
    <location>
        <begin position="242"/>
        <end position="279"/>
    </location>
</feature>
<dbReference type="Pfam" id="PF01753">
    <property type="entry name" value="zf-MYND"/>
    <property type="match status" value="1"/>
</dbReference>
<dbReference type="Gene3D" id="6.10.140.2220">
    <property type="match status" value="1"/>
</dbReference>
<dbReference type="Proteomes" id="UP000663760">
    <property type="component" value="Chromosome 4"/>
</dbReference>
<dbReference type="PANTHER" id="PTHR47570">
    <property type="entry name" value="ZINC ION BINDING PROTEIN"/>
    <property type="match status" value="1"/>
</dbReference>
<accession>A0A7I8KB17</accession>
<feature type="domain" description="MYND-type" evidence="6">
    <location>
        <begin position="287"/>
        <end position="328"/>
    </location>
</feature>
<dbReference type="InterPro" id="IPR002893">
    <property type="entry name" value="Znf_MYND"/>
</dbReference>
<keyword evidence="2 4" id="KW-0863">Zinc-finger</keyword>
<dbReference type="InterPro" id="IPR046824">
    <property type="entry name" value="Mss51-like_C"/>
</dbReference>
<dbReference type="Pfam" id="PF20179">
    <property type="entry name" value="MSS51_C"/>
    <property type="match status" value="1"/>
</dbReference>
<evidence type="ECO:0000256" key="2">
    <source>
        <dbReference type="ARBA" id="ARBA00022771"/>
    </source>
</evidence>
<evidence type="ECO:0000256" key="3">
    <source>
        <dbReference type="ARBA" id="ARBA00022833"/>
    </source>
</evidence>
<dbReference type="SUPFAM" id="SSF144232">
    <property type="entry name" value="HIT/MYND zinc finger-like"/>
    <property type="match status" value="1"/>
</dbReference>
<organism evidence="7 8">
    <name type="scientific">Spirodela intermedia</name>
    <name type="common">Intermediate duckweed</name>
    <dbReference type="NCBI Taxonomy" id="51605"/>
    <lineage>
        <taxon>Eukaryota</taxon>
        <taxon>Viridiplantae</taxon>
        <taxon>Streptophyta</taxon>
        <taxon>Embryophyta</taxon>
        <taxon>Tracheophyta</taxon>
        <taxon>Spermatophyta</taxon>
        <taxon>Magnoliopsida</taxon>
        <taxon>Liliopsida</taxon>
        <taxon>Araceae</taxon>
        <taxon>Lemnoideae</taxon>
        <taxon>Spirodela</taxon>
    </lineage>
</organism>
<dbReference type="GO" id="GO:0008270">
    <property type="term" value="F:zinc ion binding"/>
    <property type="evidence" value="ECO:0007669"/>
    <property type="project" value="UniProtKB-KW"/>
</dbReference>
<keyword evidence="8" id="KW-1185">Reference proteome</keyword>